<comment type="caution">
    <text evidence="5">The sequence shown here is derived from an EMBL/GenBank/DDBJ whole genome shotgun (WGS) entry which is preliminary data.</text>
</comment>
<keyword evidence="2 3" id="KW-0238">DNA-binding</keyword>
<dbReference type="InterPro" id="IPR001647">
    <property type="entry name" value="HTH_TetR"/>
</dbReference>
<dbReference type="InterPro" id="IPR036271">
    <property type="entry name" value="Tet_transcr_reg_TetR-rel_C_sf"/>
</dbReference>
<dbReference type="PRINTS" id="PR00455">
    <property type="entry name" value="HTHTETR"/>
</dbReference>
<accession>A0A5C8P2K3</accession>
<dbReference type="PANTHER" id="PTHR43479:SF11">
    <property type="entry name" value="ACREF_ENVCD OPERON REPRESSOR-RELATED"/>
    <property type="match status" value="1"/>
</dbReference>
<sequence>MNIDRKQLIIDAASKSFSAFGYKATTMDQVAKLAKVGKGTIYTFYKNKEELFHEIISSLIKEMKRAAEEVMDNDDPFFINADRVLYTLLEFRTEHQLMIKLLQEEKEIGTPAVTEVVQKLEDTIVKYMSNIIKEGIVSGEIKDCDPELTAFVILKLYVSLIFDWEKTREPLEKEQISEFFHLYLMNGLSNR</sequence>
<gene>
    <name evidence="5" type="ORF">FHP05_00435</name>
</gene>
<evidence type="ECO:0000256" key="1">
    <source>
        <dbReference type="ARBA" id="ARBA00022491"/>
    </source>
</evidence>
<dbReference type="Pfam" id="PF17932">
    <property type="entry name" value="TetR_C_24"/>
    <property type="match status" value="1"/>
</dbReference>
<proteinExistence type="predicted"/>
<evidence type="ECO:0000256" key="2">
    <source>
        <dbReference type="ARBA" id="ARBA00023125"/>
    </source>
</evidence>
<protein>
    <submittedName>
        <fullName evidence="5">TetR/AcrR family transcriptional regulator</fullName>
    </submittedName>
</protein>
<dbReference type="GO" id="GO:0003677">
    <property type="term" value="F:DNA binding"/>
    <property type="evidence" value="ECO:0007669"/>
    <property type="project" value="UniProtKB-UniRule"/>
</dbReference>
<keyword evidence="1" id="KW-0678">Repressor</keyword>
<dbReference type="OrthoDB" id="9812484at2"/>
<dbReference type="InterPro" id="IPR009057">
    <property type="entry name" value="Homeodomain-like_sf"/>
</dbReference>
<dbReference type="SUPFAM" id="SSF48498">
    <property type="entry name" value="Tetracyclin repressor-like, C-terminal domain"/>
    <property type="match status" value="1"/>
</dbReference>
<dbReference type="EMBL" id="VDUW01000001">
    <property type="protein sequence ID" value="TXL67517.1"/>
    <property type="molecule type" value="Genomic_DNA"/>
</dbReference>
<dbReference type="PANTHER" id="PTHR43479">
    <property type="entry name" value="ACREF/ENVCD OPERON REPRESSOR-RELATED"/>
    <property type="match status" value="1"/>
</dbReference>
<dbReference type="InterPro" id="IPR041490">
    <property type="entry name" value="KstR2_TetR_C"/>
</dbReference>
<dbReference type="AlphaFoldDB" id="A0A5C8P2K3"/>
<dbReference type="Proteomes" id="UP000321574">
    <property type="component" value="Unassembled WGS sequence"/>
</dbReference>
<dbReference type="Gene3D" id="1.10.357.10">
    <property type="entry name" value="Tetracycline Repressor, domain 2"/>
    <property type="match status" value="1"/>
</dbReference>
<evidence type="ECO:0000313" key="6">
    <source>
        <dbReference type="Proteomes" id="UP000321574"/>
    </source>
</evidence>
<reference evidence="5 6" key="1">
    <citation type="submission" date="2019-06" db="EMBL/GenBank/DDBJ databases">
        <title>Cerasibacillus sp. nov., isolated from maize field.</title>
        <authorList>
            <person name="Lin S.-Y."/>
            <person name="Tsai C.-F."/>
            <person name="Young C.-C."/>
        </authorList>
    </citation>
    <scope>NUCLEOTIDE SEQUENCE [LARGE SCALE GENOMIC DNA]</scope>
    <source>
        <strain evidence="5 6">CC-CFT480</strain>
    </source>
</reference>
<evidence type="ECO:0000313" key="5">
    <source>
        <dbReference type="EMBL" id="TXL67517.1"/>
    </source>
</evidence>
<feature type="domain" description="HTH tetR-type" evidence="4">
    <location>
        <begin position="3"/>
        <end position="63"/>
    </location>
</feature>
<organism evidence="5 6">
    <name type="scientific">Cerasibacillus terrae</name>
    <dbReference type="NCBI Taxonomy" id="2498845"/>
    <lineage>
        <taxon>Bacteria</taxon>
        <taxon>Bacillati</taxon>
        <taxon>Bacillota</taxon>
        <taxon>Bacilli</taxon>
        <taxon>Bacillales</taxon>
        <taxon>Bacillaceae</taxon>
        <taxon>Cerasibacillus</taxon>
    </lineage>
</organism>
<dbReference type="SUPFAM" id="SSF46689">
    <property type="entry name" value="Homeodomain-like"/>
    <property type="match status" value="1"/>
</dbReference>
<dbReference type="Pfam" id="PF00440">
    <property type="entry name" value="TetR_N"/>
    <property type="match status" value="1"/>
</dbReference>
<feature type="DNA-binding region" description="H-T-H motif" evidence="3">
    <location>
        <begin position="26"/>
        <end position="45"/>
    </location>
</feature>
<dbReference type="RefSeq" id="WP_147665014.1">
    <property type="nucleotide sequence ID" value="NZ_VDUW01000001.1"/>
</dbReference>
<keyword evidence="6" id="KW-1185">Reference proteome</keyword>
<evidence type="ECO:0000259" key="4">
    <source>
        <dbReference type="PROSITE" id="PS50977"/>
    </source>
</evidence>
<dbReference type="InterPro" id="IPR050624">
    <property type="entry name" value="HTH-type_Tx_Regulator"/>
</dbReference>
<evidence type="ECO:0000256" key="3">
    <source>
        <dbReference type="PROSITE-ProRule" id="PRU00335"/>
    </source>
</evidence>
<name>A0A5C8P2K3_9BACI</name>
<dbReference type="Gene3D" id="1.10.10.60">
    <property type="entry name" value="Homeodomain-like"/>
    <property type="match status" value="1"/>
</dbReference>
<dbReference type="PROSITE" id="PS50977">
    <property type="entry name" value="HTH_TETR_2"/>
    <property type="match status" value="1"/>
</dbReference>